<dbReference type="Proteomes" id="UP000006038">
    <property type="component" value="Chromosome 10"/>
</dbReference>
<proteinExistence type="predicted"/>
<reference evidence="2" key="2">
    <citation type="submission" date="2013-04" db="UniProtKB">
        <authorList>
            <consortium name="EnsemblPlants"/>
        </authorList>
    </citation>
    <scope>IDENTIFICATION</scope>
</reference>
<dbReference type="AlphaFoldDB" id="J3N1D4"/>
<dbReference type="HOGENOM" id="CLU_2486967_0_0_1"/>
<keyword evidence="3" id="KW-1185">Reference proteome</keyword>
<feature type="region of interest" description="Disordered" evidence="1">
    <location>
        <begin position="51"/>
        <end position="87"/>
    </location>
</feature>
<evidence type="ECO:0000313" key="2">
    <source>
        <dbReference type="EnsemblPlants" id="OB10G13320.1"/>
    </source>
</evidence>
<sequence length="87" mass="8834">MEIKFKEPLLDAATTNQQPTNKSKKNCHRGIASRKALATCVSGGERQRAMASAARPCLASGGGASASGASNDGAEGEDVSGAELGER</sequence>
<accession>J3N1D4</accession>
<dbReference type="EnsemblPlants" id="OB10G13320.1">
    <property type="protein sequence ID" value="OB10G13320.1"/>
    <property type="gene ID" value="OB10G13320"/>
</dbReference>
<organism evidence="2">
    <name type="scientific">Oryza brachyantha</name>
    <name type="common">malo sina</name>
    <dbReference type="NCBI Taxonomy" id="4533"/>
    <lineage>
        <taxon>Eukaryota</taxon>
        <taxon>Viridiplantae</taxon>
        <taxon>Streptophyta</taxon>
        <taxon>Embryophyta</taxon>
        <taxon>Tracheophyta</taxon>
        <taxon>Spermatophyta</taxon>
        <taxon>Magnoliopsida</taxon>
        <taxon>Liliopsida</taxon>
        <taxon>Poales</taxon>
        <taxon>Poaceae</taxon>
        <taxon>BOP clade</taxon>
        <taxon>Oryzoideae</taxon>
        <taxon>Oryzeae</taxon>
        <taxon>Oryzinae</taxon>
        <taxon>Oryza</taxon>
    </lineage>
</organism>
<reference evidence="2" key="1">
    <citation type="journal article" date="2013" name="Nat. Commun.">
        <title>Whole-genome sequencing of Oryza brachyantha reveals mechanisms underlying Oryza genome evolution.</title>
        <authorList>
            <person name="Chen J."/>
            <person name="Huang Q."/>
            <person name="Gao D."/>
            <person name="Wang J."/>
            <person name="Lang Y."/>
            <person name="Liu T."/>
            <person name="Li B."/>
            <person name="Bai Z."/>
            <person name="Luis Goicoechea J."/>
            <person name="Liang C."/>
            <person name="Chen C."/>
            <person name="Zhang W."/>
            <person name="Sun S."/>
            <person name="Liao Y."/>
            <person name="Zhang X."/>
            <person name="Yang L."/>
            <person name="Song C."/>
            <person name="Wang M."/>
            <person name="Shi J."/>
            <person name="Liu G."/>
            <person name="Liu J."/>
            <person name="Zhou H."/>
            <person name="Zhou W."/>
            <person name="Yu Q."/>
            <person name="An N."/>
            <person name="Chen Y."/>
            <person name="Cai Q."/>
            <person name="Wang B."/>
            <person name="Liu B."/>
            <person name="Min J."/>
            <person name="Huang Y."/>
            <person name="Wu H."/>
            <person name="Li Z."/>
            <person name="Zhang Y."/>
            <person name="Yin Y."/>
            <person name="Song W."/>
            <person name="Jiang J."/>
            <person name="Jackson S.A."/>
            <person name="Wing R.A."/>
            <person name="Wang J."/>
            <person name="Chen M."/>
        </authorList>
    </citation>
    <scope>NUCLEOTIDE SEQUENCE [LARGE SCALE GENOMIC DNA]</scope>
    <source>
        <strain evidence="2">cv. IRGC 101232</strain>
    </source>
</reference>
<name>J3N1D4_ORYBR</name>
<dbReference type="Gramene" id="OB10G13320.1">
    <property type="protein sequence ID" value="OB10G13320.1"/>
    <property type="gene ID" value="OB10G13320"/>
</dbReference>
<evidence type="ECO:0000256" key="1">
    <source>
        <dbReference type="SAM" id="MobiDB-lite"/>
    </source>
</evidence>
<protein>
    <submittedName>
        <fullName evidence="2">Uncharacterized protein</fullName>
    </submittedName>
</protein>
<feature type="region of interest" description="Disordered" evidence="1">
    <location>
        <begin position="1"/>
        <end position="30"/>
    </location>
</feature>
<evidence type="ECO:0000313" key="3">
    <source>
        <dbReference type="Proteomes" id="UP000006038"/>
    </source>
</evidence>